<dbReference type="EMBL" id="GEDG01011817">
    <property type="protein sequence ID" value="JAP26830.1"/>
    <property type="molecule type" value="Transcribed_RNA"/>
</dbReference>
<reference evidence="1" key="1">
    <citation type="submission" date="2015-12" db="EMBL/GenBank/DDBJ databases">
        <title>Gene expression during late stages of embryo sac development: a critical building block for successful pollen-pistil interactions.</title>
        <authorList>
            <person name="Liu Y."/>
            <person name="Joly V."/>
            <person name="Sabar M."/>
            <person name="Matton D.P."/>
        </authorList>
    </citation>
    <scope>NUCLEOTIDE SEQUENCE</scope>
</reference>
<name>A0A0V0HF29_SOLCH</name>
<evidence type="ECO:0000313" key="1">
    <source>
        <dbReference type="EMBL" id="JAP19073.1"/>
    </source>
</evidence>
<accession>A0A0V0HF29</accession>
<sequence>MLWYRFLVEYPKRAKHGRPTIIRIFNMLRARETKQMTLSYAYCVKQDELSSLMYAKSGTLIHLN</sequence>
<proteinExistence type="predicted"/>
<dbReference type="AlphaFoldDB" id="A0A0V0HF29"/>
<protein>
    <submittedName>
        <fullName evidence="1">Putative ovule protein</fullName>
    </submittedName>
</protein>
<dbReference type="EMBL" id="GEDG01020498">
    <property type="protein sequence ID" value="JAP19073.1"/>
    <property type="molecule type" value="Transcribed_RNA"/>
</dbReference>
<organism evidence="1">
    <name type="scientific">Solanum chacoense</name>
    <name type="common">Chaco potato</name>
    <dbReference type="NCBI Taxonomy" id="4108"/>
    <lineage>
        <taxon>Eukaryota</taxon>
        <taxon>Viridiplantae</taxon>
        <taxon>Streptophyta</taxon>
        <taxon>Embryophyta</taxon>
        <taxon>Tracheophyta</taxon>
        <taxon>Spermatophyta</taxon>
        <taxon>Magnoliopsida</taxon>
        <taxon>eudicotyledons</taxon>
        <taxon>Gunneridae</taxon>
        <taxon>Pentapetalae</taxon>
        <taxon>asterids</taxon>
        <taxon>lamiids</taxon>
        <taxon>Solanales</taxon>
        <taxon>Solanaceae</taxon>
        <taxon>Solanoideae</taxon>
        <taxon>Solaneae</taxon>
        <taxon>Solanum</taxon>
    </lineage>
</organism>